<keyword evidence="6" id="KW-0507">mRNA processing</keyword>
<comment type="cofactor">
    <cofactor evidence="3">
        <name>Fe(2+)</name>
        <dbReference type="ChEBI" id="CHEBI:29033"/>
    </cofactor>
</comment>
<proteinExistence type="inferred from homology"/>
<dbReference type="AlphaFoldDB" id="A0A0A1XSH9"/>
<dbReference type="EMBL" id="GBXI01000316">
    <property type="protein sequence ID" value="JAD13976.1"/>
    <property type="molecule type" value="Transcribed_RNA"/>
</dbReference>
<dbReference type="InterPro" id="IPR007708">
    <property type="entry name" value="DBR1_C"/>
</dbReference>
<dbReference type="InterPro" id="IPR041816">
    <property type="entry name" value="Dbr1_N"/>
</dbReference>
<evidence type="ECO:0000313" key="16">
    <source>
        <dbReference type="EMBL" id="JAD05961.1"/>
    </source>
</evidence>
<reference evidence="17" key="1">
    <citation type="submission" date="2014-11" db="EMBL/GenBank/DDBJ databases">
        <authorList>
            <person name="Geib S."/>
        </authorList>
    </citation>
    <scope>NUCLEOTIDE SEQUENCE</scope>
</reference>
<evidence type="ECO:0000256" key="14">
    <source>
        <dbReference type="SAM" id="MobiDB-lite"/>
    </source>
</evidence>
<accession>A0A0A1XSH9</accession>
<comment type="cofactor">
    <cofactor evidence="1">
        <name>Mn(2+)</name>
        <dbReference type="ChEBI" id="CHEBI:29035"/>
    </cofactor>
</comment>
<dbReference type="EMBL" id="GBXI01008331">
    <property type="protein sequence ID" value="JAD05961.1"/>
    <property type="molecule type" value="Transcribed_RNA"/>
</dbReference>
<dbReference type="SMART" id="SM01124">
    <property type="entry name" value="DBR1"/>
    <property type="match status" value="1"/>
</dbReference>
<evidence type="ECO:0000256" key="6">
    <source>
        <dbReference type="ARBA" id="ARBA00022664"/>
    </source>
</evidence>
<evidence type="ECO:0000256" key="12">
    <source>
        <dbReference type="ARBA" id="ARBA00023242"/>
    </source>
</evidence>
<gene>
    <name evidence="17" type="primary">DBR1_0</name>
    <name evidence="16" type="synonym">DBR1_1</name>
    <name evidence="16" type="ORF">g.51034</name>
    <name evidence="17" type="ORF">g.51038</name>
</gene>
<keyword evidence="10" id="KW-0408">Iron</keyword>
<keyword evidence="8" id="KW-0378">Hydrolase</keyword>
<dbReference type="InterPro" id="IPR004843">
    <property type="entry name" value="Calcineurin-like_PHP"/>
</dbReference>
<evidence type="ECO:0000256" key="7">
    <source>
        <dbReference type="ARBA" id="ARBA00022723"/>
    </source>
</evidence>
<protein>
    <submittedName>
        <fullName evidence="17">Lariat debranching enzyme</fullName>
    </submittedName>
</protein>
<keyword evidence="9" id="KW-0862">Zinc</keyword>
<evidence type="ECO:0000256" key="9">
    <source>
        <dbReference type="ARBA" id="ARBA00022833"/>
    </source>
</evidence>
<organism evidence="17">
    <name type="scientific">Zeugodacus cucurbitae</name>
    <name type="common">Melon fruit fly</name>
    <name type="synonym">Bactrocera cucurbitae</name>
    <dbReference type="NCBI Taxonomy" id="28588"/>
    <lineage>
        <taxon>Eukaryota</taxon>
        <taxon>Metazoa</taxon>
        <taxon>Ecdysozoa</taxon>
        <taxon>Arthropoda</taxon>
        <taxon>Hexapoda</taxon>
        <taxon>Insecta</taxon>
        <taxon>Pterygota</taxon>
        <taxon>Neoptera</taxon>
        <taxon>Endopterygota</taxon>
        <taxon>Diptera</taxon>
        <taxon>Brachycera</taxon>
        <taxon>Muscomorpha</taxon>
        <taxon>Tephritoidea</taxon>
        <taxon>Tephritidae</taxon>
        <taxon>Zeugodacus</taxon>
        <taxon>Zeugodacus</taxon>
    </lineage>
</organism>
<dbReference type="PANTHER" id="PTHR12849:SF0">
    <property type="entry name" value="LARIAT DEBRANCHING ENZYME"/>
    <property type="match status" value="1"/>
</dbReference>
<feature type="region of interest" description="Disordered" evidence="14">
    <location>
        <begin position="430"/>
        <end position="460"/>
    </location>
</feature>
<comment type="subcellular location">
    <subcellularLocation>
        <location evidence="4">Nucleus</location>
    </subcellularLocation>
</comment>
<evidence type="ECO:0000256" key="8">
    <source>
        <dbReference type="ARBA" id="ARBA00022801"/>
    </source>
</evidence>
<dbReference type="Pfam" id="PF05011">
    <property type="entry name" value="DBR1"/>
    <property type="match status" value="1"/>
</dbReference>
<evidence type="ECO:0000256" key="5">
    <source>
        <dbReference type="ARBA" id="ARBA00006045"/>
    </source>
</evidence>
<dbReference type="FunFam" id="3.60.21.10:FF:000035">
    <property type="entry name" value="Lariat debranching enzyme"/>
    <property type="match status" value="1"/>
</dbReference>
<evidence type="ECO:0000259" key="15">
    <source>
        <dbReference type="SMART" id="SM01124"/>
    </source>
</evidence>
<evidence type="ECO:0000256" key="11">
    <source>
        <dbReference type="ARBA" id="ARBA00023211"/>
    </source>
</evidence>
<dbReference type="CTD" id="38900"/>
<evidence type="ECO:0000256" key="4">
    <source>
        <dbReference type="ARBA" id="ARBA00004123"/>
    </source>
</evidence>
<keyword evidence="11" id="KW-0464">Manganese</keyword>
<comment type="cofactor">
    <cofactor evidence="2">
        <name>Zn(2+)</name>
        <dbReference type="ChEBI" id="CHEBI:29105"/>
    </cofactor>
</comment>
<evidence type="ECO:0000256" key="13">
    <source>
        <dbReference type="ARBA" id="ARBA00058627"/>
    </source>
</evidence>
<dbReference type="GO" id="GO:0046872">
    <property type="term" value="F:metal ion binding"/>
    <property type="evidence" value="ECO:0007669"/>
    <property type="project" value="UniProtKB-KW"/>
</dbReference>
<keyword evidence="7" id="KW-0479">Metal-binding</keyword>
<feature type="compositionally biased region" description="Polar residues" evidence="14">
    <location>
        <begin position="382"/>
        <end position="391"/>
    </location>
</feature>
<dbReference type="CDD" id="cd00844">
    <property type="entry name" value="MPP_Dbr1_N"/>
    <property type="match status" value="1"/>
</dbReference>
<dbReference type="InterPro" id="IPR029052">
    <property type="entry name" value="Metallo-depent_PP-like"/>
</dbReference>
<feature type="domain" description="Lariat debranching enzyme C-terminal" evidence="15">
    <location>
        <begin position="259"/>
        <end position="408"/>
    </location>
</feature>
<evidence type="ECO:0000256" key="2">
    <source>
        <dbReference type="ARBA" id="ARBA00001947"/>
    </source>
</evidence>
<comment type="function">
    <text evidence="13">Cleaves the 2'-5' phosphodiester linkage at the branch point of lariat intron pre-mRNAs after splicing and converts them into linear molecules that are subsequently degraded. It thereby facilitates ribonucleotide turnover.</text>
</comment>
<feature type="compositionally biased region" description="Polar residues" evidence="14">
    <location>
        <begin position="434"/>
        <end position="455"/>
    </location>
</feature>
<dbReference type="PANTHER" id="PTHR12849">
    <property type="entry name" value="RNA LARIAT DEBRANCHING ENZYME"/>
    <property type="match status" value="1"/>
</dbReference>
<comment type="similarity">
    <text evidence="5">Belongs to the lariat debranching enzyme family.</text>
</comment>
<dbReference type="OrthoDB" id="407609at2759"/>
<dbReference type="Pfam" id="PF00149">
    <property type="entry name" value="Metallophos"/>
    <property type="match status" value="1"/>
</dbReference>
<evidence type="ECO:0000256" key="1">
    <source>
        <dbReference type="ARBA" id="ARBA00001936"/>
    </source>
</evidence>
<feature type="region of interest" description="Disordered" evidence="14">
    <location>
        <begin position="369"/>
        <end position="391"/>
    </location>
</feature>
<dbReference type="GO" id="GO:0008419">
    <property type="term" value="F:RNA lariat debranching enzyme activity"/>
    <property type="evidence" value="ECO:0007669"/>
    <property type="project" value="TreeGrafter"/>
</dbReference>
<dbReference type="SUPFAM" id="SSF56300">
    <property type="entry name" value="Metallo-dependent phosphatases"/>
    <property type="match status" value="1"/>
</dbReference>
<keyword evidence="12" id="KW-0539">Nucleus</keyword>
<evidence type="ECO:0000256" key="10">
    <source>
        <dbReference type="ARBA" id="ARBA00023004"/>
    </source>
</evidence>
<name>A0A0A1XSH9_ZEUCU</name>
<evidence type="ECO:0000313" key="17">
    <source>
        <dbReference type="EMBL" id="JAD13976.1"/>
    </source>
</evidence>
<evidence type="ECO:0000256" key="3">
    <source>
        <dbReference type="ARBA" id="ARBA00001954"/>
    </source>
</evidence>
<sequence>MKVAVEGCAHGELEKIYETIQSIENEEGFKVDLLLCCGDFQATRNLDDLQTMAVPQKYLDMCTFYKYYSGELVAPILTIFIGGNHEASNHLQELPYGGWVAPNIYYLGYAGVVNVNGIRIAGLSGIYKGHDYLRGRFEFAPYSDATRTSVYHVRQLEVFRLKQISGETDIFMSHDWPRGIYNYGNKSQLARFKPHFRDEMDRGQLGSRPCEDLLKMLKPKYWFAAHLHCKFAAVVPHDEADDNSAEADAINCDARNLNQSEIGEDKEEKITKFLALDKCLPKRRFLQLLDLETPQFAEGEIRMEYDLEWLTILYLTNHLTNVKSSKYYLPGPQNAASTERYNFTPTADEMEHVRNKFAADLLVPKNFTRTVEPYNPDEDNNGHTPQPKAQINPQSQQFCDALGIDDPVSLALIIGGHELNYSNALNESTDTEFNDSTTSMQTEHSSLNMSGSTGDALSPRQISPFKRKNSMGLNLPKPIAETEVETVATELEVMKNADELEVGNSSGEETEKELLLGVEVINEIDEEQNALSAKPPIKKFKRRNQSVYMNEDKEEEE</sequence>
<dbReference type="GO" id="GO:0000398">
    <property type="term" value="P:mRNA splicing, via spliceosome"/>
    <property type="evidence" value="ECO:0007669"/>
    <property type="project" value="TreeGrafter"/>
</dbReference>
<dbReference type="Gene3D" id="3.60.21.10">
    <property type="match status" value="1"/>
</dbReference>
<reference evidence="17" key="2">
    <citation type="journal article" date="2015" name="Gigascience">
        <title>Reconstructing a comprehensive transcriptome assembly of a white-pupal translocated strain of the pest fruit fly Bactrocera cucurbitae.</title>
        <authorList>
            <person name="Sim S.B."/>
            <person name="Calla B."/>
            <person name="Hall B."/>
            <person name="DeRego T."/>
            <person name="Geib S.M."/>
        </authorList>
    </citation>
    <scope>NUCLEOTIDE SEQUENCE</scope>
</reference>
<dbReference type="GeneID" id="105208602"/>
<dbReference type="GO" id="GO:0005634">
    <property type="term" value="C:nucleus"/>
    <property type="evidence" value="ECO:0007669"/>
    <property type="project" value="UniProtKB-SubCell"/>
</dbReference>